<dbReference type="PROSITE" id="PS00678">
    <property type="entry name" value="WD_REPEATS_1"/>
    <property type="match status" value="1"/>
</dbReference>
<comment type="caution">
    <text evidence="4">The sequence shown here is derived from an EMBL/GenBank/DDBJ whole genome shotgun (WGS) entry which is preliminary data.</text>
</comment>
<organism evidence="4 5">
    <name type="scientific">Marasmius tenuissimus</name>
    <dbReference type="NCBI Taxonomy" id="585030"/>
    <lineage>
        <taxon>Eukaryota</taxon>
        <taxon>Fungi</taxon>
        <taxon>Dikarya</taxon>
        <taxon>Basidiomycota</taxon>
        <taxon>Agaricomycotina</taxon>
        <taxon>Agaricomycetes</taxon>
        <taxon>Agaricomycetidae</taxon>
        <taxon>Agaricales</taxon>
        <taxon>Marasmiineae</taxon>
        <taxon>Marasmiaceae</taxon>
        <taxon>Marasmius</taxon>
    </lineage>
</organism>
<protein>
    <recommendedName>
        <fullName evidence="6">WD40 repeat-like protein</fullName>
    </recommendedName>
</protein>
<evidence type="ECO:0000256" key="2">
    <source>
        <dbReference type="ARBA" id="ARBA00022737"/>
    </source>
</evidence>
<accession>A0ABR2Z9U4</accession>
<dbReference type="PANTHER" id="PTHR22847:SF637">
    <property type="entry name" value="WD REPEAT DOMAIN 5B"/>
    <property type="match status" value="1"/>
</dbReference>
<evidence type="ECO:0000256" key="3">
    <source>
        <dbReference type="PROSITE-ProRule" id="PRU00221"/>
    </source>
</evidence>
<gene>
    <name evidence="4" type="ORF">AAF712_015814</name>
</gene>
<reference evidence="4 5" key="1">
    <citation type="submission" date="2024-05" db="EMBL/GenBank/DDBJ databases">
        <title>A draft genome resource for the thread blight pathogen Marasmius tenuissimus strain MS-2.</title>
        <authorList>
            <person name="Yulfo-Soto G.E."/>
            <person name="Baruah I.K."/>
            <person name="Amoako-Attah I."/>
            <person name="Bukari Y."/>
            <person name="Meinhardt L.W."/>
            <person name="Bailey B.A."/>
            <person name="Cohen S.P."/>
        </authorList>
    </citation>
    <scope>NUCLEOTIDE SEQUENCE [LARGE SCALE GENOMIC DNA]</scope>
    <source>
        <strain evidence="4 5">MS-2</strain>
    </source>
</reference>
<dbReference type="PROSITE" id="PS50082">
    <property type="entry name" value="WD_REPEATS_2"/>
    <property type="match status" value="3"/>
</dbReference>
<sequence length="620" mass="68870">MENKNLTSNGPALRWMIKESNEAGLFFTPFSGERAKVYDNFKKQPVSYYLWMPLELFPFMNSSLMPHLRRRRSIPVGQRVHESVYTLGPEYYEKRLHEGLWNRQGKHVEQDEFDAIAKDIHQCVEGKGRWNNLIPDSKKIFMLQGVASSKDGRLAFQDVYESLKTVAAYHPDKRDTTLAKIKILCGVAGQCRFPKHHVDDIPPVVKELLSDPDTTIMNLAKSFLMEFSHAQSFKISFDAVINSLAISKGGSFDRRDDRPYYLAVASAQTAVPIHNLTARQSLRTLKGNTGHVQSVSFSPLKPDSDDLILVSGSMDGTIRVWDVASGSQWEGNEGHSGGTLSVSFSPDGQYVISGGCDASCKKWEVDSRDTRRLKGGPPYFAGHDKRVFSTTISPDGKTLVSVSNANTIRLWNCQTGEMIGNEISRQPDDPKEVIFLSKDYFLYASSDGTFTARKSDNKDEPLCGTIKLPRGVTLRSFGAYKHRLASGLSDGRIVAWTIKLEPGKQLEIHEEHTNDYHLEGVEPASVTSLVFTDDLQRLVAGYADGYVVVWYAGGVKDVIRDLPNGRSIGSGGEASRQRAQVVFHRPLMAHKPAADSMSGPEQTESCCCPVDSEGHLHGTM</sequence>
<feature type="repeat" description="WD" evidence="3">
    <location>
        <begin position="332"/>
        <end position="373"/>
    </location>
</feature>
<name>A0ABR2Z9U4_9AGAR</name>
<dbReference type="InterPro" id="IPR001680">
    <property type="entry name" value="WD40_rpt"/>
</dbReference>
<evidence type="ECO:0000256" key="1">
    <source>
        <dbReference type="ARBA" id="ARBA00022574"/>
    </source>
</evidence>
<dbReference type="PANTHER" id="PTHR22847">
    <property type="entry name" value="WD40 REPEAT PROTEIN"/>
    <property type="match status" value="1"/>
</dbReference>
<dbReference type="InterPro" id="IPR019775">
    <property type="entry name" value="WD40_repeat_CS"/>
</dbReference>
<evidence type="ECO:0000313" key="5">
    <source>
        <dbReference type="Proteomes" id="UP001437256"/>
    </source>
</evidence>
<dbReference type="InterPro" id="IPR036322">
    <property type="entry name" value="WD40_repeat_dom_sf"/>
</dbReference>
<keyword evidence="5" id="KW-1185">Reference proteome</keyword>
<keyword evidence="1 3" id="KW-0853">WD repeat</keyword>
<proteinExistence type="predicted"/>
<keyword evidence="2" id="KW-0677">Repeat</keyword>
<dbReference type="Pfam" id="PF00400">
    <property type="entry name" value="WD40"/>
    <property type="match status" value="4"/>
</dbReference>
<dbReference type="PROSITE" id="PS50294">
    <property type="entry name" value="WD_REPEATS_REGION"/>
    <property type="match status" value="3"/>
</dbReference>
<evidence type="ECO:0000313" key="4">
    <source>
        <dbReference type="EMBL" id="KAL0057543.1"/>
    </source>
</evidence>
<dbReference type="SUPFAM" id="SSF50978">
    <property type="entry name" value="WD40 repeat-like"/>
    <property type="match status" value="1"/>
</dbReference>
<dbReference type="PRINTS" id="PR00320">
    <property type="entry name" value="GPROTEINBRPT"/>
</dbReference>
<dbReference type="InterPro" id="IPR015943">
    <property type="entry name" value="WD40/YVTN_repeat-like_dom_sf"/>
</dbReference>
<dbReference type="Gene3D" id="2.130.10.10">
    <property type="entry name" value="YVTN repeat-like/Quinoprotein amine dehydrogenase"/>
    <property type="match status" value="2"/>
</dbReference>
<dbReference type="Proteomes" id="UP001437256">
    <property type="component" value="Unassembled WGS sequence"/>
</dbReference>
<feature type="repeat" description="WD" evidence="3">
    <location>
        <begin position="285"/>
        <end position="327"/>
    </location>
</feature>
<dbReference type="InterPro" id="IPR020472">
    <property type="entry name" value="WD40_PAC1"/>
</dbReference>
<dbReference type="SMART" id="SM00320">
    <property type="entry name" value="WD40"/>
    <property type="match status" value="4"/>
</dbReference>
<dbReference type="EMBL" id="JBBXMP010000501">
    <property type="protein sequence ID" value="KAL0057543.1"/>
    <property type="molecule type" value="Genomic_DNA"/>
</dbReference>
<feature type="repeat" description="WD" evidence="3">
    <location>
        <begin position="380"/>
        <end position="421"/>
    </location>
</feature>
<evidence type="ECO:0008006" key="6">
    <source>
        <dbReference type="Google" id="ProtNLM"/>
    </source>
</evidence>